<sequence>MWPLFDLELEYAKHPHIEREEVQKLHQWLRAQPHMPELWEHEVLIFYHACQYQMEYSKQVIEDYYTFRTQTEEFFDNLDINSAQMVQAQKTVAVCPLPNSTPQGHCVLIGKLLDTDSANFNLAGALKLLFAHQEILIQGTQLYAGCVVILDVSGLTFGHIARLSLMQVKKIIYFLQETGPIRLSAKHFVNPSPIVEKLLSLINLFIKKELKDHLVVHSTMDSLYKHIPRPILPRDYGGDDLSIAELATNVYEKIRKYRLDVIEYNNNRRVNEKLRPKARNNTFVRMWQNVWQTK</sequence>
<evidence type="ECO:0000259" key="1">
    <source>
        <dbReference type="PROSITE" id="PS50191"/>
    </source>
</evidence>
<dbReference type="PANTHER" id="PTHR10174">
    <property type="entry name" value="ALPHA-TOCOPHEROL TRANSFER PROTEIN-RELATED"/>
    <property type="match status" value="1"/>
</dbReference>
<dbReference type="SMART" id="SM00516">
    <property type="entry name" value="SEC14"/>
    <property type="match status" value="1"/>
</dbReference>
<name>A0A1I8Q5H3_STOCA</name>
<accession>A0A1I8Q5H3</accession>
<proteinExistence type="predicted"/>
<evidence type="ECO:0000313" key="2">
    <source>
        <dbReference type="EnsemblMetazoa" id="SCAU014094-PA"/>
    </source>
</evidence>
<dbReference type="KEGG" id="scac:106083764"/>
<dbReference type="GO" id="GO:0016020">
    <property type="term" value="C:membrane"/>
    <property type="evidence" value="ECO:0007669"/>
    <property type="project" value="TreeGrafter"/>
</dbReference>
<dbReference type="Gene3D" id="3.40.525.10">
    <property type="entry name" value="CRAL-TRIO lipid binding domain"/>
    <property type="match status" value="1"/>
</dbReference>
<dbReference type="VEuPathDB" id="VectorBase:SCAU014094"/>
<reference evidence="2" key="1">
    <citation type="submission" date="2020-05" db="UniProtKB">
        <authorList>
            <consortium name="EnsemblMetazoa"/>
        </authorList>
    </citation>
    <scope>IDENTIFICATION</scope>
    <source>
        <strain evidence="2">USDA</strain>
    </source>
</reference>
<organism evidence="2 3">
    <name type="scientific">Stomoxys calcitrans</name>
    <name type="common">Stable fly</name>
    <name type="synonym">Conops calcitrans</name>
    <dbReference type="NCBI Taxonomy" id="35570"/>
    <lineage>
        <taxon>Eukaryota</taxon>
        <taxon>Metazoa</taxon>
        <taxon>Ecdysozoa</taxon>
        <taxon>Arthropoda</taxon>
        <taxon>Hexapoda</taxon>
        <taxon>Insecta</taxon>
        <taxon>Pterygota</taxon>
        <taxon>Neoptera</taxon>
        <taxon>Endopterygota</taxon>
        <taxon>Diptera</taxon>
        <taxon>Brachycera</taxon>
        <taxon>Muscomorpha</taxon>
        <taxon>Muscoidea</taxon>
        <taxon>Muscidae</taxon>
        <taxon>Stomoxys</taxon>
    </lineage>
</organism>
<dbReference type="AlphaFoldDB" id="A0A1I8Q5H3"/>
<dbReference type="Pfam" id="PF00650">
    <property type="entry name" value="CRAL_TRIO"/>
    <property type="match status" value="1"/>
</dbReference>
<dbReference type="InterPro" id="IPR001251">
    <property type="entry name" value="CRAL-TRIO_dom"/>
</dbReference>
<dbReference type="CDD" id="cd00170">
    <property type="entry name" value="SEC14"/>
    <property type="match status" value="1"/>
</dbReference>
<dbReference type="SUPFAM" id="SSF52087">
    <property type="entry name" value="CRAL/TRIO domain"/>
    <property type="match status" value="1"/>
</dbReference>
<gene>
    <name evidence="2" type="primary">106083764</name>
</gene>
<dbReference type="OrthoDB" id="6432525at2759"/>
<feature type="domain" description="CRAL-TRIO" evidence="1">
    <location>
        <begin position="82"/>
        <end position="244"/>
    </location>
</feature>
<dbReference type="InterPro" id="IPR036865">
    <property type="entry name" value="CRAL-TRIO_dom_sf"/>
</dbReference>
<dbReference type="PANTHER" id="PTHR10174:SF213">
    <property type="entry name" value="CRAL-TRIO DOMAIN-CONTAINING PROTEIN"/>
    <property type="match status" value="1"/>
</dbReference>
<keyword evidence="3" id="KW-1185">Reference proteome</keyword>
<dbReference type="Gene3D" id="1.20.5.1200">
    <property type="entry name" value="Alpha-tocopherol transfer"/>
    <property type="match status" value="1"/>
</dbReference>
<dbReference type="SUPFAM" id="SSF46938">
    <property type="entry name" value="CRAL/TRIO N-terminal domain"/>
    <property type="match status" value="1"/>
</dbReference>
<protein>
    <recommendedName>
        <fullName evidence="1">CRAL-TRIO domain-containing protein</fullName>
    </recommendedName>
</protein>
<dbReference type="InterPro" id="IPR036273">
    <property type="entry name" value="CRAL/TRIO_N_dom_sf"/>
</dbReference>
<dbReference type="GO" id="GO:1902936">
    <property type="term" value="F:phosphatidylinositol bisphosphate binding"/>
    <property type="evidence" value="ECO:0007669"/>
    <property type="project" value="TreeGrafter"/>
</dbReference>
<dbReference type="Proteomes" id="UP000095300">
    <property type="component" value="Unassembled WGS sequence"/>
</dbReference>
<dbReference type="PRINTS" id="PR00180">
    <property type="entry name" value="CRETINALDHBP"/>
</dbReference>
<dbReference type="EnsemblMetazoa" id="SCAU014094-RA">
    <property type="protein sequence ID" value="SCAU014094-PA"/>
    <property type="gene ID" value="SCAU014094"/>
</dbReference>
<dbReference type="PROSITE" id="PS50191">
    <property type="entry name" value="CRAL_TRIO"/>
    <property type="match status" value="1"/>
</dbReference>
<evidence type="ECO:0000313" key="3">
    <source>
        <dbReference type="Proteomes" id="UP000095300"/>
    </source>
</evidence>